<feature type="transmembrane region" description="Helical" evidence="7">
    <location>
        <begin position="295"/>
        <end position="314"/>
    </location>
</feature>
<evidence type="ECO:0000256" key="5">
    <source>
        <dbReference type="ARBA" id="ARBA00023136"/>
    </source>
</evidence>
<feature type="transmembrane region" description="Helical" evidence="7">
    <location>
        <begin position="320"/>
        <end position="344"/>
    </location>
</feature>
<protein>
    <submittedName>
        <fullName evidence="9">NADH-quinone oxidoreductase subunit M</fullName>
    </submittedName>
</protein>
<dbReference type="EMBL" id="SOML01000010">
    <property type="protein sequence ID" value="TFD94766.1"/>
    <property type="molecule type" value="Genomic_DNA"/>
</dbReference>
<evidence type="ECO:0000313" key="9">
    <source>
        <dbReference type="EMBL" id="TFD94766.1"/>
    </source>
</evidence>
<dbReference type="RefSeq" id="WP_026625754.1">
    <property type="nucleotide sequence ID" value="NZ_JAWZLG010000086.1"/>
</dbReference>
<dbReference type="Pfam" id="PF00361">
    <property type="entry name" value="Proton_antipo_M"/>
    <property type="match status" value="1"/>
</dbReference>
<feature type="transmembrane region" description="Helical" evidence="7">
    <location>
        <begin position="399"/>
        <end position="418"/>
    </location>
</feature>
<feature type="domain" description="NADH:quinone oxidoreductase/Mrp antiporter transmembrane" evidence="8">
    <location>
        <begin position="123"/>
        <end position="409"/>
    </location>
</feature>
<dbReference type="GO" id="GO:0012505">
    <property type="term" value="C:endomembrane system"/>
    <property type="evidence" value="ECO:0007669"/>
    <property type="project" value="UniProtKB-SubCell"/>
</dbReference>
<feature type="transmembrane region" description="Helical" evidence="7">
    <location>
        <begin position="104"/>
        <end position="123"/>
    </location>
</feature>
<feature type="transmembrane region" description="Helical" evidence="7">
    <location>
        <begin position="6"/>
        <end position="21"/>
    </location>
</feature>
<keyword evidence="5 7" id="KW-0472">Membrane</keyword>
<feature type="transmembrane region" description="Helical" evidence="7">
    <location>
        <begin position="234"/>
        <end position="257"/>
    </location>
</feature>
<feature type="transmembrane region" description="Helical" evidence="7">
    <location>
        <begin position="269"/>
        <end position="288"/>
    </location>
</feature>
<feature type="transmembrane region" description="Helical" evidence="7">
    <location>
        <begin position="129"/>
        <end position="149"/>
    </location>
</feature>
<dbReference type="NCBIfam" id="TIGR01972">
    <property type="entry name" value="NDH_I_M"/>
    <property type="match status" value="1"/>
</dbReference>
<comment type="subcellular location">
    <subcellularLocation>
        <location evidence="1">Endomembrane system</location>
        <topology evidence="1">Multi-pass membrane protein</topology>
    </subcellularLocation>
    <subcellularLocation>
        <location evidence="6">Membrane</location>
        <topology evidence="6">Multi-pass membrane protein</topology>
    </subcellularLocation>
</comment>
<evidence type="ECO:0000259" key="8">
    <source>
        <dbReference type="Pfam" id="PF00361"/>
    </source>
</evidence>
<dbReference type="PANTHER" id="PTHR43507">
    <property type="entry name" value="NADH-UBIQUINONE OXIDOREDUCTASE CHAIN 4"/>
    <property type="match status" value="1"/>
</dbReference>
<dbReference type="AlphaFoldDB" id="A0A4Y8KYN6"/>
<evidence type="ECO:0000256" key="1">
    <source>
        <dbReference type="ARBA" id="ARBA00004127"/>
    </source>
</evidence>
<dbReference type="STRING" id="1121485.GCA_000426485_01769"/>
<evidence type="ECO:0000256" key="2">
    <source>
        <dbReference type="ARBA" id="ARBA00009025"/>
    </source>
</evidence>
<dbReference type="PANTHER" id="PTHR43507:SF1">
    <property type="entry name" value="NADH-UBIQUINONE OXIDOREDUCTASE CHAIN 4"/>
    <property type="match status" value="1"/>
</dbReference>
<feature type="transmembrane region" description="Helical" evidence="7">
    <location>
        <begin position="201"/>
        <end position="222"/>
    </location>
</feature>
<dbReference type="GO" id="GO:0003954">
    <property type="term" value="F:NADH dehydrogenase activity"/>
    <property type="evidence" value="ECO:0007669"/>
    <property type="project" value="TreeGrafter"/>
</dbReference>
<evidence type="ECO:0000256" key="3">
    <source>
        <dbReference type="ARBA" id="ARBA00022692"/>
    </source>
</evidence>
<sequence>MNIAIILLILLAGSFVTYFSGNRFASKVAMLFAIAGAVFSISLLLEHNPAAAPYTFTLEWISKPNISFSLKADGLSIAMVLLNSILLPIIILTSISHTVKSERILYSLILFMSFAMSGVFLSSNALVYYVFWEMSLIPIYFIVVLWGNGERAKRRRAAMTFFIYTFAGSLFMLAAIIYMYSKVGSLELDAIYNANLSHTEQIWIFLAFFLAYAIKIPVFPFHTWQANVYQKAPMVGTLLLGALMSKMGLYSVIRWQLPVTPYASHELRSLVLILSIIGVIYGAIIALRQDNLKRFFAYASLSHVGFIAAGVYSLTYDGLLGAVLLILAHGFGIVGLFFSAEVIHRRLKTPLISKMGGIKSSAPKFTLAFFFMVLASIALPLTFNFIGEFTIMYGIYQVHIGYLLAIGTSMFLGAFFMLRMYQYVMLGDNKQSSFSDLTVNETLVFVLLAAVLIFFGIYSKPIVDLVSPSLQEIMMYINR</sequence>
<keyword evidence="10" id="KW-1185">Reference proteome</keyword>
<dbReference type="Proteomes" id="UP000297861">
    <property type="component" value="Unassembled WGS sequence"/>
</dbReference>
<dbReference type="GO" id="GO:0015990">
    <property type="term" value="P:electron transport coupled proton transport"/>
    <property type="evidence" value="ECO:0007669"/>
    <property type="project" value="TreeGrafter"/>
</dbReference>
<feature type="transmembrane region" description="Helical" evidence="7">
    <location>
        <begin position="365"/>
        <end position="387"/>
    </location>
</feature>
<evidence type="ECO:0000313" key="10">
    <source>
        <dbReference type="Proteomes" id="UP000297861"/>
    </source>
</evidence>
<dbReference type="PRINTS" id="PR01437">
    <property type="entry name" value="NUOXDRDTASE4"/>
</dbReference>
<proteinExistence type="inferred from homology"/>
<dbReference type="OrthoDB" id="9811718at2"/>
<evidence type="ECO:0000256" key="7">
    <source>
        <dbReference type="SAM" id="Phobius"/>
    </source>
</evidence>
<dbReference type="InterPro" id="IPR003918">
    <property type="entry name" value="NADH_UbQ_OxRdtase"/>
</dbReference>
<evidence type="ECO:0000256" key="4">
    <source>
        <dbReference type="ARBA" id="ARBA00022989"/>
    </source>
</evidence>
<name>A0A4Y8KYN6_9BACT</name>
<gene>
    <name evidence="9" type="ORF">E2605_15515</name>
</gene>
<feature type="transmembrane region" description="Helical" evidence="7">
    <location>
        <begin position="74"/>
        <end position="92"/>
    </location>
</feature>
<dbReference type="InterPro" id="IPR001750">
    <property type="entry name" value="ND/Mrp_TM"/>
</dbReference>
<evidence type="ECO:0000256" key="6">
    <source>
        <dbReference type="RuleBase" id="RU000320"/>
    </source>
</evidence>
<comment type="caution">
    <text evidence="9">The sequence shown here is derived from an EMBL/GenBank/DDBJ whole genome shotgun (WGS) entry which is preliminary data.</text>
</comment>
<dbReference type="InterPro" id="IPR010227">
    <property type="entry name" value="NADH_Q_OxRdtase_chainM/4"/>
</dbReference>
<organism evidence="9 10">
    <name type="scientific">Dysgonomonas capnocytophagoides</name>
    <dbReference type="NCBI Taxonomy" id="45254"/>
    <lineage>
        <taxon>Bacteria</taxon>
        <taxon>Pseudomonadati</taxon>
        <taxon>Bacteroidota</taxon>
        <taxon>Bacteroidia</taxon>
        <taxon>Bacteroidales</taxon>
        <taxon>Dysgonomonadaceae</taxon>
        <taxon>Dysgonomonas</taxon>
    </lineage>
</organism>
<accession>A0A4Y8KYN6</accession>
<dbReference type="GO" id="GO:0016020">
    <property type="term" value="C:membrane"/>
    <property type="evidence" value="ECO:0007669"/>
    <property type="project" value="UniProtKB-SubCell"/>
</dbReference>
<dbReference type="GO" id="GO:0042773">
    <property type="term" value="P:ATP synthesis coupled electron transport"/>
    <property type="evidence" value="ECO:0007669"/>
    <property type="project" value="InterPro"/>
</dbReference>
<reference evidence="9 10" key="1">
    <citation type="submission" date="2019-03" db="EMBL/GenBank/DDBJ databases">
        <title>San Antonio Military Medical Center submission to MRSN (WRAIR), pending publication.</title>
        <authorList>
            <person name="Blyth D.M."/>
            <person name="Mccarthy S.L."/>
            <person name="Schall S.E."/>
            <person name="Stam J.A."/>
            <person name="Ong A.C."/>
            <person name="Mcgann P.T."/>
        </authorList>
    </citation>
    <scope>NUCLEOTIDE SEQUENCE [LARGE SCALE GENOMIC DNA]</scope>
    <source>
        <strain evidence="9 10">MRSN571793</strain>
    </source>
</reference>
<feature type="transmembrane region" description="Helical" evidence="7">
    <location>
        <begin position="28"/>
        <end position="45"/>
    </location>
</feature>
<dbReference type="GO" id="GO:0048039">
    <property type="term" value="F:ubiquinone binding"/>
    <property type="evidence" value="ECO:0007669"/>
    <property type="project" value="TreeGrafter"/>
</dbReference>
<keyword evidence="4 7" id="KW-1133">Transmembrane helix</keyword>
<comment type="similarity">
    <text evidence="2">Belongs to the complex I subunit 4 family.</text>
</comment>
<feature type="transmembrane region" description="Helical" evidence="7">
    <location>
        <begin position="161"/>
        <end position="181"/>
    </location>
</feature>
<keyword evidence="3 6" id="KW-0812">Transmembrane</keyword>
<dbReference type="GO" id="GO:0008137">
    <property type="term" value="F:NADH dehydrogenase (ubiquinone) activity"/>
    <property type="evidence" value="ECO:0007669"/>
    <property type="project" value="InterPro"/>
</dbReference>
<feature type="transmembrane region" description="Helical" evidence="7">
    <location>
        <begin position="439"/>
        <end position="458"/>
    </location>
</feature>